<dbReference type="InterPro" id="IPR013783">
    <property type="entry name" value="Ig-like_fold"/>
</dbReference>
<keyword evidence="3" id="KW-1185">Reference proteome</keyword>
<feature type="domain" description="MSP" evidence="1">
    <location>
        <begin position="29"/>
        <end position="105"/>
    </location>
</feature>
<dbReference type="Proteomes" id="UP000008281">
    <property type="component" value="Unassembled WGS sequence"/>
</dbReference>
<dbReference type="SUPFAM" id="SSF49354">
    <property type="entry name" value="PapD-like"/>
    <property type="match status" value="1"/>
</dbReference>
<protein>
    <recommendedName>
        <fullName evidence="1">MSP domain-containing protein</fullName>
    </recommendedName>
</protein>
<dbReference type="RefSeq" id="XP_003117111.2">
    <property type="nucleotide sequence ID" value="XM_003117063.2"/>
</dbReference>
<evidence type="ECO:0000313" key="2">
    <source>
        <dbReference type="EMBL" id="EFO85977.1"/>
    </source>
</evidence>
<dbReference type="OMA" id="VKWKSTR"/>
<dbReference type="InterPro" id="IPR008962">
    <property type="entry name" value="PapD-like_sf"/>
</dbReference>
<gene>
    <name evidence="2" type="ORF">CRE_01574</name>
</gene>
<evidence type="ECO:0000259" key="1">
    <source>
        <dbReference type="Pfam" id="PF00635"/>
    </source>
</evidence>
<organism evidence="3">
    <name type="scientific">Caenorhabditis remanei</name>
    <name type="common">Caenorhabditis vulgaris</name>
    <dbReference type="NCBI Taxonomy" id="31234"/>
    <lineage>
        <taxon>Eukaryota</taxon>
        <taxon>Metazoa</taxon>
        <taxon>Ecdysozoa</taxon>
        <taxon>Nematoda</taxon>
        <taxon>Chromadorea</taxon>
        <taxon>Rhabditida</taxon>
        <taxon>Rhabditina</taxon>
        <taxon>Rhabditomorpha</taxon>
        <taxon>Rhabditoidea</taxon>
        <taxon>Rhabditidae</taxon>
        <taxon>Peloderinae</taxon>
        <taxon>Caenorhabditis</taxon>
    </lineage>
</organism>
<dbReference type="InterPro" id="IPR000535">
    <property type="entry name" value="MSP_dom"/>
</dbReference>
<dbReference type="EMBL" id="DS268408">
    <property type="protein sequence ID" value="EFO85977.1"/>
    <property type="molecule type" value="Genomic_DNA"/>
</dbReference>
<reference evidence="2" key="1">
    <citation type="submission" date="2007-07" db="EMBL/GenBank/DDBJ databases">
        <title>PCAP assembly of the Caenorhabditis remanei genome.</title>
        <authorList>
            <consortium name="The Caenorhabditis remanei Sequencing Consortium"/>
            <person name="Wilson R.K."/>
        </authorList>
    </citation>
    <scope>NUCLEOTIDE SEQUENCE [LARGE SCALE GENOMIC DNA]</scope>
    <source>
        <strain evidence="2">PB4641</strain>
    </source>
</reference>
<dbReference type="HOGENOM" id="CLU_1409943_0_0_1"/>
<dbReference type="InParanoid" id="E3LGJ7"/>
<evidence type="ECO:0000313" key="3">
    <source>
        <dbReference type="Proteomes" id="UP000008281"/>
    </source>
</evidence>
<accession>E3LGJ7</accession>
<dbReference type="Gene3D" id="2.60.40.10">
    <property type="entry name" value="Immunoglobulins"/>
    <property type="match status" value="1"/>
</dbReference>
<sequence length="190" mass="22448">MSARKVELTKLDFKPYDFVSLKMTPEKQFVQYEFDNQEDVDILVKWKSTRPPKYNVEPNYTIVKSKTKFTFQLSCKNIVKEYNVPADRFSAVIYAIKPTNHKPKAIWRTREILDDLRIGSRHKKNVYIVFEGVNEANWWNRSILDEQERNDPTFVIDDEECEHDQLKTALLAGHFTIVHVPIQQSNEIPE</sequence>
<dbReference type="STRING" id="31234.E3LGJ7"/>
<dbReference type="Pfam" id="PF00635">
    <property type="entry name" value="Motile_Sperm"/>
    <property type="match status" value="1"/>
</dbReference>
<dbReference type="FunCoup" id="E3LGJ7">
    <property type="interactions" value="427"/>
</dbReference>
<name>E3LGJ7_CAERE</name>
<dbReference type="eggNOG" id="ENOG502TIHI">
    <property type="taxonomic scope" value="Eukaryota"/>
</dbReference>
<dbReference type="KEGG" id="crq:GCK72_004989"/>
<dbReference type="AlphaFoldDB" id="E3LGJ7"/>
<dbReference type="GeneID" id="9803121"/>
<dbReference type="CTD" id="9803121"/>
<proteinExistence type="predicted"/>
<dbReference type="OrthoDB" id="5775492at2759"/>